<dbReference type="Gene3D" id="1.20.5.110">
    <property type="match status" value="1"/>
</dbReference>
<protein>
    <submittedName>
        <fullName evidence="2">V-SNARE coiled-coil homology domain-containing protein</fullName>
    </submittedName>
</protein>
<name>A0A0N4ULF5_DRAME</name>
<evidence type="ECO:0000313" key="1">
    <source>
        <dbReference type="Proteomes" id="UP000038040"/>
    </source>
</evidence>
<dbReference type="PANTHER" id="PTHR10241:SF25">
    <property type="entry name" value="TOMOSYN, ISOFORM C"/>
    <property type="match status" value="1"/>
</dbReference>
<dbReference type="GO" id="GO:0005886">
    <property type="term" value="C:plasma membrane"/>
    <property type="evidence" value="ECO:0007669"/>
    <property type="project" value="TreeGrafter"/>
</dbReference>
<reference evidence="2" key="1">
    <citation type="submission" date="2017-02" db="UniProtKB">
        <authorList>
            <consortium name="WormBaseParasite"/>
        </authorList>
    </citation>
    <scope>IDENTIFICATION</scope>
</reference>
<dbReference type="GO" id="GO:0045159">
    <property type="term" value="F:myosin II binding"/>
    <property type="evidence" value="ECO:0007669"/>
    <property type="project" value="TreeGrafter"/>
</dbReference>
<dbReference type="GO" id="GO:0019905">
    <property type="term" value="F:syntaxin binding"/>
    <property type="evidence" value="ECO:0007669"/>
    <property type="project" value="TreeGrafter"/>
</dbReference>
<dbReference type="GO" id="GO:0031201">
    <property type="term" value="C:SNARE complex"/>
    <property type="evidence" value="ECO:0007669"/>
    <property type="project" value="TreeGrafter"/>
</dbReference>
<dbReference type="GO" id="GO:0006887">
    <property type="term" value="P:exocytosis"/>
    <property type="evidence" value="ECO:0007669"/>
    <property type="project" value="TreeGrafter"/>
</dbReference>
<dbReference type="Proteomes" id="UP000038040">
    <property type="component" value="Unplaced"/>
</dbReference>
<dbReference type="CDD" id="cd15873">
    <property type="entry name" value="R-SNARE_STXBP5_6"/>
    <property type="match status" value="1"/>
</dbReference>
<dbReference type="AlphaFoldDB" id="A0A0N4ULF5"/>
<dbReference type="GO" id="GO:0006893">
    <property type="term" value="P:Golgi to plasma membrane transport"/>
    <property type="evidence" value="ECO:0007669"/>
    <property type="project" value="TreeGrafter"/>
</dbReference>
<dbReference type="PANTHER" id="PTHR10241">
    <property type="entry name" value="LETHAL 2 GIANT LARVAE PROTEIN"/>
    <property type="match status" value="1"/>
</dbReference>
<accession>A0A0N4ULF5</accession>
<dbReference type="WBParaSite" id="DME_0000862901-mRNA-1">
    <property type="protein sequence ID" value="DME_0000862901-mRNA-1"/>
    <property type="gene ID" value="DME_0000862901"/>
</dbReference>
<evidence type="ECO:0000313" key="2">
    <source>
        <dbReference type="WBParaSite" id="DME_0000862901-mRNA-1"/>
    </source>
</evidence>
<dbReference type="GO" id="GO:0005096">
    <property type="term" value="F:GTPase activator activity"/>
    <property type="evidence" value="ECO:0007669"/>
    <property type="project" value="TreeGrafter"/>
</dbReference>
<sequence length="306" mass="33591">LTFFFKDTGSKGPTNDLDCRVIVNKVLTKSSLSPSCSSASDYFKENESFQANFFILLSSVAVVISEEEVRVLYLPAYNQLFSHKPEIPFVKATSSHVSGYPILFLLNAAGQVVVLSLPTLKSLLCCPLFKQSIELDDPVCQKISLSNHGLGMYLVYSSEIQKFTISAELAAELQECIGELFIPMDLPEPQKNSFFKGVSTLFVSQKESVDLDSIFADKSTGVPSNSGMRSVGRTILGPSANMEQVTSRNVTAGQAANLALQTLHERGEKLGATVDATERLKDTAVSLSQKTGKLVEKYEKKKWYNF</sequence>
<proteinExistence type="predicted"/>
<organism evidence="1 2">
    <name type="scientific">Dracunculus medinensis</name>
    <name type="common">Guinea worm</name>
    <dbReference type="NCBI Taxonomy" id="318479"/>
    <lineage>
        <taxon>Eukaryota</taxon>
        <taxon>Metazoa</taxon>
        <taxon>Ecdysozoa</taxon>
        <taxon>Nematoda</taxon>
        <taxon>Chromadorea</taxon>
        <taxon>Rhabditida</taxon>
        <taxon>Spirurina</taxon>
        <taxon>Dracunculoidea</taxon>
        <taxon>Dracunculidae</taxon>
        <taxon>Dracunculus</taxon>
    </lineage>
</organism>